<keyword evidence="3" id="KW-1185">Reference proteome</keyword>
<dbReference type="AlphaFoldDB" id="A0AAE4BRC0"/>
<dbReference type="EMBL" id="JAVDQD010000001">
    <property type="protein sequence ID" value="MDR6237793.1"/>
    <property type="molecule type" value="Genomic_DNA"/>
</dbReference>
<keyword evidence="1" id="KW-0472">Membrane</keyword>
<protein>
    <submittedName>
        <fullName evidence="2">Uncharacterized protein</fullName>
    </submittedName>
</protein>
<feature type="transmembrane region" description="Helical" evidence="1">
    <location>
        <begin position="95"/>
        <end position="115"/>
    </location>
</feature>
<gene>
    <name evidence="2" type="ORF">HNQ88_000769</name>
</gene>
<sequence>MKLALRSSVIFLILTFVNLSLIFSYQRPFDNFEWFFKLKIVVPVGISILLYFFATYRYSKNLHIKTTFGFILYSFKAIVSPIFFTVLLYPAESSLLLKVLVLQLLPLVLTDLWYLREVRNRSK</sequence>
<evidence type="ECO:0000313" key="2">
    <source>
        <dbReference type="EMBL" id="MDR6237793.1"/>
    </source>
</evidence>
<keyword evidence="1" id="KW-1133">Transmembrane helix</keyword>
<reference evidence="2" key="1">
    <citation type="submission" date="2023-07" db="EMBL/GenBank/DDBJ databases">
        <title>Genomic Encyclopedia of Type Strains, Phase IV (KMG-IV): sequencing the most valuable type-strain genomes for metagenomic binning, comparative biology and taxonomic classification.</title>
        <authorList>
            <person name="Goeker M."/>
        </authorList>
    </citation>
    <scope>NUCLEOTIDE SEQUENCE</scope>
    <source>
        <strain evidence="2">DSM 26174</strain>
    </source>
</reference>
<accession>A0AAE4BRC0</accession>
<proteinExistence type="predicted"/>
<feature type="transmembrane region" description="Helical" evidence="1">
    <location>
        <begin position="34"/>
        <end position="56"/>
    </location>
</feature>
<organism evidence="2 3">
    <name type="scientific">Aureibacter tunicatorum</name>
    <dbReference type="NCBI Taxonomy" id="866807"/>
    <lineage>
        <taxon>Bacteria</taxon>
        <taxon>Pseudomonadati</taxon>
        <taxon>Bacteroidota</taxon>
        <taxon>Cytophagia</taxon>
        <taxon>Cytophagales</taxon>
        <taxon>Persicobacteraceae</taxon>
        <taxon>Aureibacter</taxon>
    </lineage>
</organism>
<dbReference type="RefSeq" id="WP_309937264.1">
    <property type="nucleotide sequence ID" value="NZ_AP025305.1"/>
</dbReference>
<dbReference type="Proteomes" id="UP001185092">
    <property type="component" value="Unassembled WGS sequence"/>
</dbReference>
<comment type="caution">
    <text evidence="2">The sequence shown here is derived from an EMBL/GenBank/DDBJ whole genome shotgun (WGS) entry which is preliminary data.</text>
</comment>
<name>A0AAE4BRC0_9BACT</name>
<keyword evidence="1" id="KW-0812">Transmembrane</keyword>
<evidence type="ECO:0000256" key="1">
    <source>
        <dbReference type="SAM" id="Phobius"/>
    </source>
</evidence>
<feature type="transmembrane region" description="Helical" evidence="1">
    <location>
        <begin position="68"/>
        <end position="89"/>
    </location>
</feature>
<evidence type="ECO:0000313" key="3">
    <source>
        <dbReference type="Proteomes" id="UP001185092"/>
    </source>
</evidence>